<dbReference type="AlphaFoldDB" id="A0A1M2VPC5"/>
<evidence type="ECO:0000313" key="3">
    <source>
        <dbReference type="Proteomes" id="UP000184267"/>
    </source>
</evidence>
<proteinExistence type="predicted"/>
<dbReference type="EMBL" id="MNAD01001423">
    <property type="protein sequence ID" value="OJT05599.1"/>
    <property type="molecule type" value="Genomic_DNA"/>
</dbReference>
<evidence type="ECO:0000313" key="1">
    <source>
        <dbReference type="EMBL" id="OJT05599.1"/>
    </source>
</evidence>
<reference evidence="2 3" key="1">
    <citation type="submission" date="2016-10" db="EMBL/GenBank/DDBJ databases">
        <title>Genome sequence of the basidiomycete white-rot fungus Trametes pubescens.</title>
        <authorList>
            <person name="Makela M.R."/>
            <person name="Granchi Z."/>
            <person name="Peng M."/>
            <person name="De Vries R.P."/>
            <person name="Grigoriev I."/>
            <person name="Riley R."/>
            <person name="Hilden K."/>
        </authorList>
    </citation>
    <scope>NUCLEOTIDE SEQUENCE [LARGE SCALE GENOMIC DNA]</scope>
    <source>
        <strain evidence="2 3">FBCC735</strain>
    </source>
</reference>
<protein>
    <submittedName>
        <fullName evidence="2">Uncharacterized protein</fullName>
    </submittedName>
</protein>
<accession>A0A1M2VPC5</accession>
<comment type="caution">
    <text evidence="2">The sequence shown here is derived from an EMBL/GenBank/DDBJ whole genome shotgun (WGS) entry which is preliminary data.</text>
</comment>
<keyword evidence="3" id="KW-1185">Reference proteome</keyword>
<evidence type="ECO:0000313" key="2">
    <source>
        <dbReference type="EMBL" id="OJT09418.1"/>
    </source>
</evidence>
<sequence length="286" mass="32256">MEQDVDVVGIARKCRGVLEAFRGVHRPTDAFRGGEMMERALCAQNTNGALVRMVVTSLEHAAPSLGVSKTGDEFRIKHKDLLDIVPPPYGENVKVAEHVRKCRGLSERFRSTHCLNYTSLEHGLTERTDGVRTHAAGAALWSRARTAAFAWTLQDDLGTRLDREEVRTRTLRPPGRHRRSRLHRKRAASWRRSRRGIGREVARHGENAVRTAPLSHMHSVRLRSKVVERGDTVLATYRILIDGVPGVSLECRPRRRSFSRLKQSPHVPLGVRQGARLMVYAPLHCV</sequence>
<dbReference type="EMBL" id="MNAD01000918">
    <property type="protein sequence ID" value="OJT09418.1"/>
    <property type="molecule type" value="Genomic_DNA"/>
</dbReference>
<dbReference type="Proteomes" id="UP000184267">
    <property type="component" value="Unassembled WGS sequence"/>
</dbReference>
<name>A0A1M2VPC5_TRAPU</name>
<organism evidence="2 3">
    <name type="scientific">Trametes pubescens</name>
    <name type="common">White-rot fungus</name>
    <dbReference type="NCBI Taxonomy" id="154538"/>
    <lineage>
        <taxon>Eukaryota</taxon>
        <taxon>Fungi</taxon>
        <taxon>Dikarya</taxon>
        <taxon>Basidiomycota</taxon>
        <taxon>Agaricomycotina</taxon>
        <taxon>Agaricomycetes</taxon>
        <taxon>Polyporales</taxon>
        <taxon>Polyporaceae</taxon>
        <taxon>Trametes</taxon>
    </lineage>
</organism>
<gene>
    <name evidence="2" type="ORF">TRAPUB_14104</name>
    <name evidence="1" type="ORF">TRAPUB_3580</name>
</gene>